<evidence type="ECO:0000313" key="2">
    <source>
        <dbReference type="Proteomes" id="UP000688137"/>
    </source>
</evidence>
<dbReference type="OMA" id="YSHKDFD"/>
<dbReference type="AlphaFoldDB" id="A0A8S1K3X8"/>
<protein>
    <submittedName>
        <fullName evidence="1">Uncharacterized protein</fullName>
    </submittedName>
</protein>
<gene>
    <name evidence="1" type="ORF">PPRIM_AZ9-3.1.T0130235</name>
</gene>
<comment type="caution">
    <text evidence="1">The sequence shown here is derived from an EMBL/GenBank/DDBJ whole genome shotgun (WGS) entry which is preliminary data.</text>
</comment>
<evidence type="ECO:0000313" key="1">
    <source>
        <dbReference type="EMBL" id="CAD8049113.1"/>
    </source>
</evidence>
<proteinExistence type="predicted"/>
<dbReference type="Proteomes" id="UP000688137">
    <property type="component" value="Unassembled WGS sequence"/>
</dbReference>
<name>A0A8S1K3X8_PARPR</name>
<dbReference type="EMBL" id="CAJJDM010000010">
    <property type="protein sequence ID" value="CAD8049113.1"/>
    <property type="molecule type" value="Genomic_DNA"/>
</dbReference>
<reference evidence="1" key="1">
    <citation type="submission" date="2021-01" db="EMBL/GenBank/DDBJ databases">
        <authorList>
            <consortium name="Genoscope - CEA"/>
            <person name="William W."/>
        </authorList>
    </citation>
    <scope>NUCLEOTIDE SEQUENCE</scope>
</reference>
<accession>A0A8S1K3X8</accession>
<organism evidence="1 2">
    <name type="scientific">Paramecium primaurelia</name>
    <dbReference type="NCBI Taxonomy" id="5886"/>
    <lineage>
        <taxon>Eukaryota</taxon>
        <taxon>Sar</taxon>
        <taxon>Alveolata</taxon>
        <taxon>Ciliophora</taxon>
        <taxon>Intramacronucleata</taxon>
        <taxon>Oligohymenophorea</taxon>
        <taxon>Peniculida</taxon>
        <taxon>Parameciidae</taxon>
        <taxon>Paramecium</taxon>
    </lineage>
</organism>
<sequence>MIKFALFHLRNPFIHRINFSSSTAKAKQRVLTKQQEEFVNELKTTYKSLADNLQSEESVLNLFKKDQEDEKQQSKESPNEKAVIAQYMNILNYSFAQYYQSLSPEEQLKRSKDIIRSDALKKDWDTLLKENRDYQDYSLFDKNLLAIKYSHKDFDAKDSKYKNKLNFYGDLDENVHERQEKENVYSFIYQNPENKNIAARKMTEKRKLRFSFRNRRIKRVNRARELIQKRIQDNQKWLVNSDNFSKKRRRRLPAPKLSFRAKFELFGLFNEGWSVRDLSIKYGIMPYRVKAIIYQKRYFFDEVFPHLPFEYVRDLIAIELYFEKQFGAVDYGVDLQQMRKVESGYLQTNFKTPDRNVDIAKLSDKEQERIKKLFEEKKSKKYDIVTEKFQGQGNKGYYLKSWIMHKTRSRHGVNRIFERIIKDSDKPFKLPVTVQARLNQGPRIASTQFGHK</sequence>
<keyword evidence="2" id="KW-1185">Reference proteome</keyword>